<accession>A0ABX1RWS8</accession>
<reference evidence="3 4" key="1">
    <citation type="submission" date="2020-04" db="EMBL/GenBank/DDBJ databases">
        <title>A Flavivirga sp. nov.</title>
        <authorList>
            <person name="Sun X."/>
        </authorList>
    </citation>
    <scope>NUCLEOTIDE SEQUENCE [LARGE SCALE GENOMIC DNA]</scope>
    <source>
        <strain evidence="3 4">Y03</strain>
    </source>
</reference>
<dbReference type="Proteomes" id="UP000746690">
    <property type="component" value="Unassembled WGS sequence"/>
</dbReference>
<protein>
    <submittedName>
        <fullName evidence="3">SusF/SusE family outer membrane protein</fullName>
    </submittedName>
</protein>
<keyword evidence="4" id="KW-1185">Reference proteome</keyword>
<feature type="region of interest" description="Disordered" evidence="1">
    <location>
        <begin position="222"/>
        <end position="254"/>
    </location>
</feature>
<proteinExistence type="predicted"/>
<evidence type="ECO:0000259" key="2">
    <source>
        <dbReference type="Pfam" id="PF14292"/>
    </source>
</evidence>
<dbReference type="Gene3D" id="2.60.40.3620">
    <property type="match status" value="1"/>
</dbReference>
<dbReference type="EMBL" id="JABBHF010000002">
    <property type="protein sequence ID" value="NMH86785.1"/>
    <property type="molecule type" value="Genomic_DNA"/>
</dbReference>
<dbReference type="RefSeq" id="WP_169670658.1">
    <property type="nucleotide sequence ID" value="NZ_JABBHF010000002.1"/>
</dbReference>
<feature type="domain" description="SusE outer membrane protein" evidence="2">
    <location>
        <begin position="25"/>
        <end position="130"/>
    </location>
</feature>
<evidence type="ECO:0000256" key="1">
    <source>
        <dbReference type="SAM" id="MobiDB-lite"/>
    </source>
</evidence>
<gene>
    <name evidence="3" type="ORF">HHX25_04670</name>
</gene>
<organism evidence="3 4">
    <name type="scientific">Flavivirga algicola</name>
    <dbReference type="NCBI Taxonomy" id="2729136"/>
    <lineage>
        <taxon>Bacteria</taxon>
        <taxon>Pseudomonadati</taxon>
        <taxon>Bacteroidota</taxon>
        <taxon>Flavobacteriia</taxon>
        <taxon>Flavobacteriales</taxon>
        <taxon>Flavobacteriaceae</taxon>
        <taxon>Flavivirga</taxon>
    </lineage>
</organism>
<evidence type="ECO:0000313" key="4">
    <source>
        <dbReference type="Proteomes" id="UP000746690"/>
    </source>
</evidence>
<comment type="caution">
    <text evidence="3">The sequence shown here is derived from an EMBL/GenBank/DDBJ whole genome shotgun (WGS) entry which is preliminary data.</text>
</comment>
<evidence type="ECO:0000313" key="3">
    <source>
        <dbReference type="EMBL" id="NMH86785.1"/>
    </source>
</evidence>
<dbReference type="PROSITE" id="PS51257">
    <property type="entry name" value="PROKAR_LIPOPROTEIN"/>
    <property type="match status" value="1"/>
</dbReference>
<dbReference type="InterPro" id="IPR025970">
    <property type="entry name" value="SusE"/>
</dbReference>
<dbReference type="Pfam" id="PF14292">
    <property type="entry name" value="SusE"/>
    <property type="match status" value="1"/>
</dbReference>
<sequence length="376" mass="40686">MKNIKKISIFIFTVCAFILSSSCDDDTEKFIASETAPVVLSDLTIATIELDPVNINNPAMTLSWNEADYGQQASVNYSIEIASDEAFTESTVATSITGNNTVTLSVSELNAAAGSVGLPPFAWNMLYARVSSSIGSQNGLSVKSNSISFSVFPYFNYKFNDFYLVGNGTAPGWNNNDNNPPLFRDPVNSNLYHYTGYFTKGSGGDGEGRFKVLETRGLWQPQWGVTDNEGDDDIKTSGEIAGNPGTQSGDPGRFGVPSDGFYSFTIDFSKNTYTNEPFDASGATDFTSMEIQGSATATTAMTQSSFDSHLWNITSVRLVPGDLQFVTNTGSTWSGATEFSGQATENTGSIPVIVEDDYEVWFSDLDGRYILIPLNL</sequence>
<name>A0ABX1RWS8_9FLAO</name>